<keyword evidence="1" id="KW-1133">Transmembrane helix</keyword>
<dbReference type="Pfam" id="PF07885">
    <property type="entry name" value="Ion_trans_2"/>
    <property type="match status" value="1"/>
</dbReference>
<keyword evidence="1" id="KW-0812">Transmembrane</keyword>
<evidence type="ECO:0000259" key="2">
    <source>
        <dbReference type="Pfam" id="PF07885"/>
    </source>
</evidence>
<keyword evidence="3" id="KW-0406">Ion transport</keyword>
<comment type="caution">
    <text evidence="3">The sequence shown here is derived from an EMBL/GenBank/DDBJ whole genome shotgun (WGS) entry which is preliminary data.</text>
</comment>
<feature type="transmembrane region" description="Helical" evidence="1">
    <location>
        <begin position="21"/>
        <end position="41"/>
    </location>
</feature>
<feature type="domain" description="Potassium channel" evidence="2">
    <location>
        <begin position="179"/>
        <end position="226"/>
    </location>
</feature>
<evidence type="ECO:0000313" key="4">
    <source>
        <dbReference type="Proteomes" id="UP000255334"/>
    </source>
</evidence>
<dbReference type="SUPFAM" id="SSF81324">
    <property type="entry name" value="Voltage-gated potassium channels"/>
    <property type="match status" value="1"/>
</dbReference>
<feature type="transmembrane region" description="Helical" evidence="1">
    <location>
        <begin position="73"/>
        <end position="92"/>
    </location>
</feature>
<proteinExistence type="predicted"/>
<dbReference type="OrthoDB" id="4837979at2"/>
<gene>
    <name evidence="3" type="ORF">DWU99_05495</name>
</gene>
<dbReference type="InterPro" id="IPR013099">
    <property type="entry name" value="K_chnl_dom"/>
</dbReference>
<name>A0A370XE28_9GAMM</name>
<keyword evidence="3" id="KW-0407">Ion channel</keyword>
<dbReference type="RefSeq" id="WP_115476953.1">
    <property type="nucleotide sequence ID" value="NZ_QRBF01000001.1"/>
</dbReference>
<keyword evidence="1" id="KW-0472">Membrane</keyword>
<feature type="transmembrane region" description="Helical" evidence="1">
    <location>
        <begin position="47"/>
        <end position="66"/>
    </location>
</feature>
<reference evidence="3 4" key="1">
    <citation type="submission" date="2018-07" db="EMBL/GenBank/DDBJ databases">
        <title>Dyella monticola sp. nov. and Dyella psychrodurans sp. nov. isolated from monsoon evergreen broad-leaved forest soil of Dinghu Mountain, China.</title>
        <authorList>
            <person name="Gao Z."/>
            <person name="Qiu L."/>
        </authorList>
    </citation>
    <scope>NUCLEOTIDE SEQUENCE [LARGE SCALE GENOMIC DNA]</scope>
    <source>
        <strain evidence="3 4">4MSK11</strain>
    </source>
</reference>
<dbReference type="EMBL" id="QRBF01000001">
    <property type="protein sequence ID" value="RDS86684.1"/>
    <property type="molecule type" value="Genomic_DNA"/>
</dbReference>
<dbReference type="GO" id="GO:0034220">
    <property type="term" value="P:monoatomic ion transmembrane transport"/>
    <property type="evidence" value="ECO:0007669"/>
    <property type="project" value="UniProtKB-KW"/>
</dbReference>
<organism evidence="3 4">
    <name type="scientific">Dyella psychrodurans</name>
    <dbReference type="NCBI Taxonomy" id="1927960"/>
    <lineage>
        <taxon>Bacteria</taxon>
        <taxon>Pseudomonadati</taxon>
        <taxon>Pseudomonadota</taxon>
        <taxon>Gammaproteobacteria</taxon>
        <taxon>Lysobacterales</taxon>
        <taxon>Rhodanobacteraceae</taxon>
        <taxon>Dyella</taxon>
    </lineage>
</organism>
<feature type="transmembrane region" description="Helical" evidence="1">
    <location>
        <begin position="104"/>
        <end position="122"/>
    </location>
</feature>
<dbReference type="Proteomes" id="UP000255334">
    <property type="component" value="Unassembled WGS sequence"/>
</dbReference>
<dbReference type="AlphaFoldDB" id="A0A370XE28"/>
<sequence>MWMIRQLADRMSQQRDKWRDPALSFLLVMQCFTIYCVVPAAATSSRLPSSVVGVLPLIFASCVIFATHKGSPLMIGLAALLLSAIIAVLERFNSLKDFLVAEDALAIATFMLLTIAVFRAVFAPGRFTGHRVLGSIALYLNIGLLFGLVFRLINTVSPGAFANLPPNSDQSALRAALEYFSFSILTSVGFGDIIPVSPIARSLSVLEASVGHLYPATLLARAVTKIMRVRGD</sequence>
<evidence type="ECO:0000313" key="3">
    <source>
        <dbReference type="EMBL" id="RDS86684.1"/>
    </source>
</evidence>
<keyword evidence="4" id="KW-1185">Reference proteome</keyword>
<keyword evidence="3" id="KW-0813">Transport</keyword>
<protein>
    <submittedName>
        <fullName evidence="3">Two pore domain potassium channel family protein</fullName>
    </submittedName>
</protein>
<evidence type="ECO:0000256" key="1">
    <source>
        <dbReference type="SAM" id="Phobius"/>
    </source>
</evidence>
<feature type="transmembrane region" description="Helical" evidence="1">
    <location>
        <begin position="134"/>
        <end position="153"/>
    </location>
</feature>
<dbReference type="Gene3D" id="1.10.287.70">
    <property type="match status" value="1"/>
</dbReference>
<accession>A0A370XE28</accession>